<sequence length="185" mass="20776">MRPKIAIFDFTDCEGCEVAIISLREKLLEIADKVEIVNWRLAQKRNDKGPYDIVLIEGTPITQEEIDILKSLRDQTKILVGLGSCATLGGIPAIIDKEARSHWYKTIYGSEYIPKGIDAQPLTAYVKVDYLIHGCPVEKKEVIRVMEELISGKIPKQINYSVCFECKLAGNPCRLLEKKVCLGPI</sequence>
<dbReference type="EMBL" id="MFAT01000011">
    <property type="protein sequence ID" value="OGD86941.1"/>
    <property type="molecule type" value="Genomic_DNA"/>
</dbReference>
<name>A0A1F5G503_9BACT</name>
<dbReference type="AlphaFoldDB" id="A0A1F5G503"/>
<dbReference type="PANTHER" id="PTHR42845">
    <property type="entry name" value="COENZYME F420-REDUCING HYDROGENASE, GAMMA SUBUNIT"/>
    <property type="match status" value="1"/>
</dbReference>
<accession>A0A1F5G503</accession>
<feature type="non-terminal residue" evidence="3">
    <location>
        <position position="185"/>
    </location>
</feature>
<dbReference type="Pfam" id="PF01058">
    <property type="entry name" value="Oxidored_q6"/>
    <property type="match status" value="1"/>
</dbReference>
<dbReference type="GO" id="GO:0016491">
    <property type="term" value="F:oxidoreductase activity"/>
    <property type="evidence" value="ECO:0007669"/>
    <property type="project" value="UniProtKB-KW"/>
</dbReference>
<evidence type="ECO:0000313" key="4">
    <source>
        <dbReference type="Proteomes" id="UP000176317"/>
    </source>
</evidence>
<feature type="domain" description="NADH:ubiquinone oxidoreductase-like 20kDa subunit" evidence="2">
    <location>
        <begin position="13"/>
        <end position="148"/>
    </location>
</feature>
<evidence type="ECO:0000313" key="3">
    <source>
        <dbReference type="EMBL" id="OGD86941.1"/>
    </source>
</evidence>
<dbReference type="GO" id="GO:0051536">
    <property type="term" value="F:iron-sulfur cluster binding"/>
    <property type="evidence" value="ECO:0007669"/>
    <property type="project" value="InterPro"/>
</dbReference>
<keyword evidence="1" id="KW-0560">Oxidoreductase</keyword>
<evidence type="ECO:0000259" key="2">
    <source>
        <dbReference type="Pfam" id="PF01058"/>
    </source>
</evidence>
<dbReference type="InterPro" id="IPR006137">
    <property type="entry name" value="NADH_UbQ_OxRdtase-like_20kDa"/>
</dbReference>
<reference evidence="3 4" key="1">
    <citation type="journal article" date="2016" name="Nat. Commun.">
        <title>Thousands of microbial genomes shed light on interconnected biogeochemical processes in an aquifer system.</title>
        <authorList>
            <person name="Anantharaman K."/>
            <person name="Brown C.T."/>
            <person name="Hug L.A."/>
            <person name="Sharon I."/>
            <person name="Castelle C.J."/>
            <person name="Probst A.J."/>
            <person name="Thomas B.C."/>
            <person name="Singh A."/>
            <person name="Wilkins M.J."/>
            <person name="Karaoz U."/>
            <person name="Brodie E.L."/>
            <person name="Williams K.H."/>
            <person name="Hubbard S.S."/>
            <person name="Banfield J.F."/>
        </authorList>
    </citation>
    <scope>NUCLEOTIDE SEQUENCE [LARGE SCALE GENOMIC DNA]</scope>
</reference>
<dbReference type="InterPro" id="IPR051349">
    <property type="entry name" value="Hydrogenase_assoc-protein"/>
</dbReference>
<dbReference type="Proteomes" id="UP000176317">
    <property type="component" value="Unassembled WGS sequence"/>
</dbReference>
<dbReference type="SUPFAM" id="SSF56770">
    <property type="entry name" value="HydA/Nqo6-like"/>
    <property type="match status" value="1"/>
</dbReference>
<dbReference type="PANTHER" id="PTHR42845:SF3">
    <property type="entry name" value="CYTOSOLIC NIFE-HYDROGENASE, DELTA SUBUNIT"/>
    <property type="match status" value="1"/>
</dbReference>
<gene>
    <name evidence="3" type="ORF">A2164_01910</name>
</gene>
<protein>
    <recommendedName>
        <fullName evidence="2">NADH:ubiquinone oxidoreductase-like 20kDa subunit domain-containing protein</fullName>
    </recommendedName>
</protein>
<comment type="caution">
    <text evidence="3">The sequence shown here is derived from an EMBL/GenBank/DDBJ whole genome shotgun (WGS) entry which is preliminary data.</text>
</comment>
<dbReference type="InterPro" id="IPR037024">
    <property type="entry name" value="NiFe_Hase_small_N_sf"/>
</dbReference>
<evidence type="ECO:0000256" key="1">
    <source>
        <dbReference type="ARBA" id="ARBA00023002"/>
    </source>
</evidence>
<proteinExistence type="predicted"/>
<organism evidence="3 4">
    <name type="scientific">Candidatus Curtissbacteria bacterium RBG_13_35_7</name>
    <dbReference type="NCBI Taxonomy" id="1797705"/>
    <lineage>
        <taxon>Bacteria</taxon>
        <taxon>Candidatus Curtissiibacteriota</taxon>
    </lineage>
</organism>
<dbReference type="Gene3D" id="3.40.50.700">
    <property type="entry name" value="NADH:ubiquinone oxidoreductase-like, 20kDa subunit"/>
    <property type="match status" value="1"/>
</dbReference>